<organism evidence="2 3">
    <name type="scientific">Entomobacter blattae</name>
    <dbReference type="NCBI Taxonomy" id="2762277"/>
    <lineage>
        <taxon>Bacteria</taxon>
        <taxon>Pseudomonadati</taxon>
        <taxon>Pseudomonadota</taxon>
        <taxon>Alphaproteobacteria</taxon>
        <taxon>Acetobacterales</taxon>
        <taxon>Acetobacteraceae</taxon>
        <taxon>Entomobacter</taxon>
    </lineage>
</organism>
<dbReference type="RefSeq" id="WP_203414354.1">
    <property type="nucleotide sequence ID" value="NZ_CP060244.1"/>
</dbReference>
<feature type="signal peptide" evidence="1">
    <location>
        <begin position="1"/>
        <end position="23"/>
    </location>
</feature>
<keyword evidence="1" id="KW-0732">Signal</keyword>
<evidence type="ECO:0000256" key="1">
    <source>
        <dbReference type="SAM" id="SignalP"/>
    </source>
</evidence>
<gene>
    <name evidence="2" type="ORF">JGUZn3_07320</name>
</gene>
<accession>A0A7H1NQA7</accession>
<evidence type="ECO:0008006" key="4">
    <source>
        <dbReference type="Google" id="ProtNLM"/>
    </source>
</evidence>
<dbReference type="KEGG" id="ebla:JGUZn3_07320"/>
<evidence type="ECO:0000313" key="3">
    <source>
        <dbReference type="Proteomes" id="UP000516349"/>
    </source>
</evidence>
<sequence length="741" mass="80931">MFKRFNFLLFINSFLFFTQNSYAESSNSILRMTTVSNLVVNDSNNKPLIWLGPGGNEGDYDFSFAGKEQNFIGGFDKKNGLKASQSLYISGRPYSGYHMGCTLCVVTTEDPFSQGGGQPAISQTLSGIPSDMYGSGVDQVGFFEYINNTAARIIADVDHYENDRVVFKTPLTQDQMSQIHPFMIIQTNTLAPNISEKSKEGELPSLRNYSGYVSNASDAITQNYIKVMNWFVVGEKDTFGKVPDAGNKDALERWYSNYGKPVVFIGQPTKSFGRNLVMKYKGGGTNAKSLIHSFEGEELDMMISDEYRPHSISMHGMTIGAISYTNSLEGTDIFTNDSWDLKLAGEVPEHLLIDEGSTNNVINSNSLYVHSFEGVAGKGKSIGNHLLSQKRIGWEYDQFSDKSDQTGAGNRFRLVNYLSKDTAANNWSGTSMHLSLLIDGNESDIESGVNEGEIIWNQQGQNNGGISLCGGSGVCGLVEKYDGSIILNSTYLKKGAVLSFQGNDNSDGITINRTDDNNLLFKSNISNTKIGLRGLDSITFNATTYDDRIEKVTGQGAVLGWNNSKADYKSYFVNISPSTNSNLGGFKFYNVLSGTTIRDVAPIFEISSTGSVTTNNVLVKGDIILVNSGGLKIISPGTAISDDNPVVTADARDSIIFKTASGRGITITSNQIKAIDSINAGNKLIIKAVTYSQLEKNQLLQGTQQYCSDCYSSANSHHKKGIPVWWDGSNWTDSLGEVIQH</sequence>
<dbReference type="Proteomes" id="UP000516349">
    <property type="component" value="Chromosome"/>
</dbReference>
<proteinExistence type="predicted"/>
<name>A0A7H1NQA7_9PROT</name>
<dbReference type="AlphaFoldDB" id="A0A7H1NQA7"/>
<protein>
    <recommendedName>
        <fullName evidence="4">Autotransporter domain-containing protein</fullName>
    </recommendedName>
</protein>
<dbReference type="EMBL" id="CP060244">
    <property type="protein sequence ID" value="QNT77967.1"/>
    <property type="molecule type" value="Genomic_DNA"/>
</dbReference>
<evidence type="ECO:0000313" key="2">
    <source>
        <dbReference type="EMBL" id="QNT77967.1"/>
    </source>
</evidence>
<feature type="chain" id="PRO_5028919634" description="Autotransporter domain-containing protein" evidence="1">
    <location>
        <begin position="24"/>
        <end position="741"/>
    </location>
</feature>
<reference evidence="2 3" key="1">
    <citation type="submission" date="2020-08" db="EMBL/GenBank/DDBJ databases">
        <title>Complete genome sequence of Entomobacter blattae G55GP.</title>
        <authorList>
            <person name="Poehlein A."/>
            <person name="Guzman J."/>
            <person name="Daniel R."/>
            <person name="Vilcinskas A."/>
        </authorList>
    </citation>
    <scope>NUCLEOTIDE SEQUENCE [LARGE SCALE GENOMIC DNA]</scope>
    <source>
        <strain evidence="2 3">G55GP</strain>
    </source>
</reference>
<keyword evidence="3" id="KW-1185">Reference proteome</keyword>